<protein>
    <submittedName>
        <fullName evidence="1">Uncharacterized protein</fullName>
    </submittedName>
</protein>
<accession>A0ABX4TTP6</accession>
<name>A0ABX4TTP6_9HYPH</name>
<reference evidence="1 2" key="1">
    <citation type="journal article" date="2018" name="FEMS Microbiol. Ecol.">
        <title>Co-invading symbiotic mutualists of Medicago polymorpha retain high ancestral diversity and contain diverse accessory genomes.</title>
        <authorList>
            <person name="Porter S.S."/>
            <person name="Faber-Hammond J.J."/>
            <person name="Friesen M.L."/>
        </authorList>
    </citation>
    <scope>NUCLEOTIDE SEQUENCE [LARGE SCALE GENOMIC DNA]</scope>
    <source>
        <strain evidence="1 2">Str16</strain>
    </source>
</reference>
<gene>
    <name evidence="1" type="ORF">BMJ33_00215</name>
</gene>
<proteinExistence type="predicted"/>
<organism evidence="1 2">
    <name type="scientific">Sinorhizobium medicae</name>
    <dbReference type="NCBI Taxonomy" id="110321"/>
    <lineage>
        <taxon>Bacteria</taxon>
        <taxon>Pseudomonadati</taxon>
        <taxon>Pseudomonadota</taxon>
        <taxon>Alphaproteobacteria</taxon>
        <taxon>Hyphomicrobiales</taxon>
        <taxon>Rhizobiaceae</taxon>
        <taxon>Sinorhizobium/Ensifer group</taxon>
        <taxon>Sinorhizobium</taxon>
    </lineage>
</organism>
<sequence>MISGNKLPWRTAAECIDCSLPCPSIFASSAEIWAEHQLRAVRPLADATMARVARGMKRYVLEAERPFMSI</sequence>
<comment type="caution">
    <text evidence="1">The sequence shown here is derived from an EMBL/GenBank/DDBJ whole genome shotgun (WGS) entry which is preliminary data.</text>
</comment>
<evidence type="ECO:0000313" key="1">
    <source>
        <dbReference type="EMBL" id="PLU10056.1"/>
    </source>
</evidence>
<evidence type="ECO:0000313" key="2">
    <source>
        <dbReference type="Proteomes" id="UP001190825"/>
    </source>
</evidence>
<dbReference type="EMBL" id="NBUC01000001">
    <property type="protein sequence ID" value="PLU10056.1"/>
    <property type="molecule type" value="Genomic_DNA"/>
</dbReference>
<dbReference type="Proteomes" id="UP001190825">
    <property type="component" value="Unassembled WGS sequence"/>
</dbReference>
<keyword evidence="2" id="KW-1185">Reference proteome</keyword>